<sequence>MHGDVGPRCAVNSATLVFHATICSLGEIYAISGLEQLAKRRFEKATKQPLVGHVIEPAIQAIYESTLEDDRGLRDVAVDQCIPHIKALLEDHVFKQMMNNVGALGTDLLLGLCVYNTLEGVILKEAFHSGKGEYSDMTIRDSDGRAYQVHKNVVCWQSPFFANAMKDGRFKESFDKRVDLFEDKPAAIRAMLEYMYGGEYDEGDRDSEVEMRESLQLHVDVYVIADKYHVNQNGLATLACKRIDDFFKAYWMVMMEDFPALMDEIYTKTRDNDRILRPLVVDIAARHYAYLKDRSDFSAAANEWPNFGLILAEQMHKVHGEEMRELREEASKTSPDCQNKCNISGHRVYNEENLHRRARRTRYVSAMLEYLYFQTPKHSRLGNMSPEEKPFFYIDLNSLAIEYKIGKGDNSLSKLAMDRIALLLANILQVNFFATGRYSDMQIKDSNGHVYNVHKIVVCSQSDFFANAFKENTFKESKDNLIHLPADDPAAVRAMLQFMYTGTYDNPVFFGSVDAMLLLHLHVYLLADKYAVGSALAPAPNNNAAHHHPVTSAIYANVARKNTLAGMAATRLRDDLLALWPLVQPVFPQIVKAVYDATAGAGSGSHDMIRGDVAMVAAKHVGAFVGDDEDEDGKSEGGGIEAALRAGFVGGRVEEEDGEQGEGEGEGEGEADVLGPFGRDLVRILARERDELKAKLARFVGAAAAAGGAGGGGSEDGGDGDSETD</sequence>
<feature type="compositionally biased region" description="Acidic residues" evidence="1">
    <location>
        <begin position="654"/>
        <end position="671"/>
    </location>
</feature>
<keyword evidence="4" id="KW-1185">Reference proteome</keyword>
<feature type="domain" description="BTB" evidence="2">
    <location>
        <begin position="439"/>
        <end position="508"/>
    </location>
</feature>
<dbReference type="InterPro" id="IPR000210">
    <property type="entry name" value="BTB/POZ_dom"/>
</dbReference>
<evidence type="ECO:0000256" key="1">
    <source>
        <dbReference type="SAM" id="MobiDB-lite"/>
    </source>
</evidence>
<comment type="caution">
    <text evidence="3">The sequence shown here is derived from an EMBL/GenBank/DDBJ whole genome shotgun (WGS) entry which is preliminary data.</text>
</comment>
<gene>
    <name evidence="3" type="ORF">SLS58_003123</name>
</gene>
<dbReference type="Gene3D" id="3.30.710.10">
    <property type="entry name" value="Potassium Channel Kv1.1, Chain A"/>
    <property type="match status" value="2"/>
</dbReference>
<organism evidence="3 4">
    <name type="scientific">Diplodia intermedia</name>
    <dbReference type="NCBI Taxonomy" id="856260"/>
    <lineage>
        <taxon>Eukaryota</taxon>
        <taxon>Fungi</taxon>
        <taxon>Dikarya</taxon>
        <taxon>Ascomycota</taxon>
        <taxon>Pezizomycotina</taxon>
        <taxon>Dothideomycetes</taxon>
        <taxon>Dothideomycetes incertae sedis</taxon>
        <taxon>Botryosphaeriales</taxon>
        <taxon>Botryosphaeriaceae</taxon>
        <taxon>Diplodia</taxon>
    </lineage>
</organism>
<dbReference type="CDD" id="cd18186">
    <property type="entry name" value="BTB_POZ_ZBTB_KLHL-like"/>
    <property type="match status" value="2"/>
</dbReference>
<reference evidence="3 4" key="1">
    <citation type="journal article" date="2023" name="Plant Dis.">
        <title>First Report of Diplodia intermedia Causing Canker and Dieback Diseases on Apple Trees in Canada.</title>
        <authorList>
            <person name="Ellouze W."/>
            <person name="Ilyukhin E."/>
            <person name="Sulman M."/>
            <person name="Ali S."/>
        </authorList>
    </citation>
    <scope>NUCLEOTIDE SEQUENCE [LARGE SCALE GENOMIC DNA]</scope>
    <source>
        <strain evidence="3 4">M45-28</strain>
    </source>
</reference>
<dbReference type="PANTHER" id="PTHR47843:SF5">
    <property type="entry name" value="BTB_POZ DOMAIN PROTEIN"/>
    <property type="match status" value="1"/>
</dbReference>
<evidence type="ECO:0000259" key="2">
    <source>
        <dbReference type="PROSITE" id="PS50097"/>
    </source>
</evidence>
<feature type="region of interest" description="Disordered" evidence="1">
    <location>
        <begin position="704"/>
        <end position="725"/>
    </location>
</feature>
<proteinExistence type="predicted"/>
<dbReference type="SUPFAM" id="SSF54695">
    <property type="entry name" value="POZ domain"/>
    <property type="match status" value="2"/>
</dbReference>
<feature type="domain" description="BTB" evidence="2">
    <location>
        <begin position="135"/>
        <end position="204"/>
    </location>
</feature>
<name>A0ABR3TWY1_9PEZI</name>
<dbReference type="InterPro" id="IPR011333">
    <property type="entry name" value="SKP1/BTB/POZ_sf"/>
</dbReference>
<evidence type="ECO:0000313" key="3">
    <source>
        <dbReference type="EMBL" id="KAL1646537.1"/>
    </source>
</evidence>
<dbReference type="SMART" id="SM00225">
    <property type="entry name" value="BTB"/>
    <property type="match status" value="2"/>
</dbReference>
<accession>A0ABR3TWY1</accession>
<feature type="compositionally biased region" description="Acidic residues" evidence="1">
    <location>
        <begin position="716"/>
        <end position="725"/>
    </location>
</feature>
<evidence type="ECO:0000313" key="4">
    <source>
        <dbReference type="Proteomes" id="UP001521184"/>
    </source>
</evidence>
<feature type="region of interest" description="Disordered" evidence="1">
    <location>
        <begin position="649"/>
        <end position="674"/>
    </location>
</feature>
<dbReference type="PANTHER" id="PTHR47843">
    <property type="entry name" value="BTB DOMAIN-CONTAINING PROTEIN-RELATED"/>
    <property type="match status" value="1"/>
</dbReference>
<dbReference type="PROSITE" id="PS50097">
    <property type="entry name" value="BTB"/>
    <property type="match status" value="2"/>
</dbReference>
<protein>
    <recommendedName>
        <fullName evidence="2">BTB domain-containing protein</fullName>
    </recommendedName>
</protein>
<dbReference type="Proteomes" id="UP001521184">
    <property type="component" value="Unassembled WGS sequence"/>
</dbReference>
<dbReference type="Pfam" id="PF00651">
    <property type="entry name" value="BTB"/>
    <property type="match status" value="2"/>
</dbReference>
<dbReference type="EMBL" id="JAKEKT020000015">
    <property type="protein sequence ID" value="KAL1646537.1"/>
    <property type="molecule type" value="Genomic_DNA"/>
</dbReference>